<organism evidence="1 2">
    <name type="scientific">Riemerella columbipharyngis</name>
    <dbReference type="NCBI Taxonomy" id="1071918"/>
    <lineage>
        <taxon>Bacteria</taxon>
        <taxon>Pseudomonadati</taxon>
        <taxon>Bacteroidota</taxon>
        <taxon>Flavobacteriia</taxon>
        <taxon>Flavobacteriales</taxon>
        <taxon>Weeksellaceae</taxon>
        <taxon>Riemerella</taxon>
    </lineage>
</organism>
<dbReference type="EMBL" id="FNAS01000018">
    <property type="protein sequence ID" value="SDE68622.1"/>
    <property type="molecule type" value="Genomic_DNA"/>
</dbReference>
<proteinExistence type="predicted"/>
<evidence type="ECO:0000313" key="1">
    <source>
        <dbReference type="EMBL" id="SDE68622.1"/>
    </source>
</evidence>
<gene>
    <name evidence="1" type="ORF">SAMN05421544_11821</name>
</gene>
<accession>A0A1G7EYA5</accession>
<keyword evidence="2" id="KW-1185">Reference proteome</keyword>
<dbReference type="AlphaFoldDB" id="A0A1G7EYA5"/>
<reference evidence="1 2" key="1">
    <citation type="submission" date="2016-10" db="EMBL/GenBank/DDBJ databases">
        <authorList>
            <person name="de Groot N.N."/>
        </authorList>
    </citation>
    <scope>NUCLEOTIDE SEQUENCE [LARGE SCALE GENOMIC DNA]</scope>
    <source>
        <strain evidence="1 2">DSM 24015</strain>
    </source>
</reference>
<sequence>MKKKLTDNPNVPVFHWRKFIPETALNLVNINIDKMVSSENYQGCIFFKREKDSRVAQINIYKTVIEVRIYYVDGDIWYNIDWNDTTYLELTKNSGRTSVLEVCKILHEKGYQYSSVRF</sequence>
<protein>
    <submittedName>
        <fullName evidence="1">Uncharacterized protein</fullName>
    </submittedName>
</protein>
<dbReference type="STRING" id="1071918.SAMN05421544_11821"/>
<dbReference type="RefSeq" id="WP_092737618.1">
    <property type="nucleotide sequence ID" value="NZ_FNAS01000018.1"/>
</dbReference>
<name>A0A1G7EYA5_9FLAO</name>
<evidence type="ECO:0000313" key="2">
    <source>
        <dbReference type="Proteomes" id="UP000198517"/>
    </source>
</evidence>
<dbReference type="Proteomes" id="UP000198517">
    <property type="component" value="Unassembled WGS sequence"/>
</dbReference>